<dbReference type="EMBL" id="AZMM01005366">
    <property type="protein sequence ID" value="ETJ40716.1"/>
    <property type="molecule type" value="Genomic_DNA"/>
</dbReference>
<dbReference type="PROSITE" id="PS51208">
    <property type="entry name" value="AUTOTRANSPORTER"/>
    <property type="match status" value="1"/>
</dbReference>
<evidence type="ECO:0000259" key="1">
    <source>
        <dbReference type="PROSITE" id="PS51208"/>
    </source>
</evidence>
<feature type="non-terminal residue" evidence="2">
    <location>
        <position position="1"/>
    </location>
</feature>
<dbReference type="Gene3D" id="2.40.128.130">
    <property type="entry name" value="Autotransporter beta-domain"/>
    <property type="match status" value="1"/>
</dbReference>
<gene>
    <name evidence="2" type="ORF">Q604_UNBC05366G0001</name>
</gene>
<dbReference type="InterPro" id="IPR036709">
    <property type="entry name" value="Autotransporte_beta_dom_sf"/>
</dbReference>
<dbReference type="InterPro" id="IPR005546">
    <property type="entry name" value="Autotransporte_beta"/>
</dbReference>
<evidence type="ECO:0000313" key="2">
    <source>
        <dbReference type="EMBL" id="ETJ40716.1"/>
    </source>
</evidence>
<dbReference type="InterPro" id="IPR006315">
    <property type="entry name" value="OM_autotransptr_brl_dom"/>
</dbReference>
<proteinExistence type="predicted"/>
<accession>W1YEC0</accession>
<dbReference type="SUPFAM" id="SSF103515">
    <property type="entry name" value="Autotransporter"/>
    <property type="match status" value="1"/>
</dbReference>
<dbReference type="Pfam" id="PF03797">
    <property type="entry name" value="Autotransporter"/>
    <property type="match status" value="1"/>
</dbReference>
<name>W1YEC0_9ZZZZ</name>
<organism evidence="2">
    <name type="scientific">human gut metagenome</name>
    <dbReference type="NCBI Taxonomy" id="408170"/>
    <lineage>
        <taxon>unclassified sequences</taxon>
        <taxon>metagenomes</taxon>
        <taxon>organismal metagenomes</taxon>
    </lineage>
</organism>
<sequence length="84" mass="9039">GKSKITDSAYVNQTYNMAQVGYDTLYGDWTIGGALLYGTSNSDYALGTGSGKTAGLALYGAKQYNDGRYFDVIGKVSRLKNDFT</sequence>
<protein>
    <submittedName>
        <fullName evidence="2">Outer membrane autotransporter barrel protein</fullName>
    </submittedName>
</protein>
<dbReference type="GO" id="GO:0019867">
    <property type="term" value="C:outer membrane"/>
    <property type="evidence" value="ECO:0007669"/>
    <property type="project" value="InterPro"/>
</dbReference>
<reference evidence="2" key="1">
    <citation type="submission" date="2013-12" db="EMBL/GenBank/DDBJ databases">
        <title>A Varibaculum cambriense genome reconstructed from a premature infant gut community with otherwise low bacterial novelty that shifts toward anaerobic metabolism during the third week of life.</title>
        <authorList>
            <person name="Brown C.T."/>
            <person name="Sharon I."/>
            <person name="Thomas B.C."/>
            <person name="Castelle C.J."/>
            <person name="Morowitz M.J."/>
            <person name="Banfield J.F."/>
        </authorList>
    </citation>
    <scope>NUCLEOTIDE SEQUENCE</scope>
</reference>
<dbReference type="NCBIfam" id="TIGR01414">
    <property type="entry name" value="autotrans_barl"/>
    <property type="match status" value="1"/>
</dbReference>
<feature type="non-terminal residue" evidence="2">
    <location>
        <position position="84"/>
    </location>
</feature>
<feature type="domain" description="Autotransporter" evidence="1">
    <location>
        <begin position="1"/>
        <end position="84"/>
    </location>
</feature>
<dbReference type="AlphaFoldDB" id="W1YEC0"/>
<comment type="caution">
    <text evidence="2">The sequence shown here is derived from an EMBL/GenBank/DDBJ whole genome shotgun (WGS) entry which is preliminary data.</text>
</comment>